<keyword evidence="3" id="KW-1003">Cell membrane</keyword>
<evidence type="ECO:0000256" key="2">
    <source>
        <dbReference type="ARBA" id="ARBA00022448"/>
    </source>
</evidence>
<sequence length="207" mass="22526">MSLPDVLRKYRPYLPLALSALLVALFAVYLVGRVNEWLALTDTTAPPAGTPQDTQALARPEVEQLQRVFGSPALPAEGASTTAAANLTLHGSFVSADPARSSAIIQIDGQPPRLLFTGDELEQGVTLQQVNANGVQIMRNGRIEQLMFPKSRSPLYAPEPYSEPPANAPDPAAEQMQQQMEALRQQLEQAIDQPQDTPTNDQPMEED</sequence>
<feature type="compositionally biased region" description="Low complexity" evidence="9">
    <location>
        <begin position="169"/>
        <end position="190"/>
    </location>
</feature>
<dbReference type="AlphaFoldDB" id="A0A8D3Y1K8"/>
<dbReference type="GO" id="GO:0015031">
    <property type="term" value="P:protein transport"/>
    <property type="evidence" value="ECO:0007669"/>
    <property type="project" value="UniProtKB-KW"/>
</dbReference>
<keyword evidence="4" id="KW-0997">Cell inner membrane</keyword>
<evidence type="ECO:0000256" key="3">
    <source>
        <dbReference type="ARBA" id="ARBA00022475"/>
    </source>
</evidence>
<gene>
    <name evidence="12" type="ORF">CL52_11635</name>
    <name evidence="13" type="ORF">SAMN05660875_105240</name>
</gene>
<comment type="subcellular location">
    <subcellularLocation>
        <location evidence="1">Cell inner membrane</location>
    </subcellularLocation>
</comment>
<keyword evidence="7 10" id="KW-1133">Transmembrane helix</keyword>
<evidence type="ECO:0000256" key="4">
    <source>
        <dbReference type="ARBA" id="ARBA00022519"/>
    </source>
</evidence>
<keyword evidence="8 10" id="KW-0472">Membrane</keyword>
<reference evidence="13 15" key="2">
    <citation type="submission" date="2016-10" db="EMBL/GenBank/DDBJ databases">
        <authorList>
            <person name="Varghese N."/>
            <person name="Submissions S."/>
        </authorList>
    </citation>
    <scope>NUCLEOTIDE SEQUENCE [LARGE SCALE GENOMIC DNA]</scope>
    <source>
        <strain evidence="13 15">DSM 6083</strain>
    </source>
</reference>
<evidence type="ECO:0000313" key="15">
    <source>
        <dbReference type="Proteomes" id="UP000182276"/>
    </source>
</evidence>
<dbReference type="Gene3D" id="2.30.30.830">
    <property type="match status" value="1"/>
</dbReference>
<evidence type="ECO:0000313" key="13">
    <source>
        <dbReference type="EMBL" id="SDM49945.1"/>
    </source>
</evidence>
<dbReference type="EMBL" id="CP007511">
    <property type="protein sequence ID" value="AJE15651.1"/>
    <property type="molecule type" value="Genomic_DNA"/>
</dbReference>
<reference evidence="14" key="1">
    <citation type="submission" date="2014-03" db="EMBL/GenBank/DDBJ databases">
        <title>Complete genome of Pseudomonas balearica DSM 6083T, a sewage water isolate from an enrichment with 2-methylnaphthalene.</title>
        <authorList>
            <person name="Salva-Serra F."/>
            <person name="Jaen-Luchoro D."/>
            <person name="Busquets A."/>
            <person name="Pena A."/>
            <person name="Gomila M."/>
            <person name="Bosch R."/>
            <person name="Nogales B."/>
            <person name="Garcia-Valdes E."/>
            <person name="Lalucat J."/>
            <person name="Bennasar A."/>
        </authorList>
    </citation>
    <scope>NUCLEOTIDE SEQUENCE [LARGE SCALE GENOMIC DNA]</scope>
    <source>
        <strain evidence="14">DSM 6083</strain>
    </source>
</reference>
<dbReference type="Pfam" id="PF11356">
    <property type="entry name" value="T2SSC"/>
    <property type="match status" value="1"/>
</dbReference>
<proteinExistence type="predicted"/>
<evidence type="ECO:0000256" key="1">
    <source>
        <dbReference type="ARBA" id="ARBA00004533"/>
    </source>
</evidence>
<feature type="domain" description="Type II secretion system protein GspC N-terminal" evidence="11">
    <location>
        <begin position="24"/>
        <end position="148"/>
    </location>
</feature>
<evidence type="ECO:0000256" key="9">
    <source>
        <dbReference type="SAM" id="MobiDB-lite"/>
    </source>
</evidence>
<keyword evidence="5 10" id="KW-0812">Transmembrane</keyword>
<feature type="transmembrane region" description="Helical" evidence="10">
    <location>
        <begin position="12"/>
        <end position="31"/>
    </location>
</feature>
<keyword evidence="2" id="KW-0813">Transport</keyword>
<name>A0A8D3Y1K8_9GAMM</name>
<dbReference type="Proteomes" id="UP000031271">
    <property type="component" value="Chromosome"/>
</dbReference>
<dbReference type="GeneID" id="77260553"/>
<dbReference type="InterPro" id="IPR024961">
    <property type="entry name" value="T2SS_GspC_N"/>
</dbReference>
<feature type="compositionally biased region" description="Polar residues" evidence="9">
    <location>
        <begin position="192"/>
        <end position="207"/>
    </location>
</feature>
<evidence type="ECO:0000313" key="14">
    <source>
        <dbReference type="Proteomes" id="UP000031271"/>
    </source>
</evidence>
<organism evidence="12 14">
    <name type="scientific">Stutzerimonas balearica DSM 6083</name>
    <dbReference type="NCBI Taxonomy" id="1123016"/>
    <lineage>
        <taxon>Bacteria</taxon>
        <taxon>Pseudomonadati</taxon>
        <taxon>Pseudomonadota</taxon>
        <taxon>Gammaproteobacteria</taxon>
        <taxon>Pseudomonadales</taxon>
        <taxon>Pseudomonadaceae</taxon>
        <taxon>Stutzerimonas</taxon>
    </lineage>
</organism>
<evidence type="ECO:0000256" key="10">
    <source>
        <dbReference type="SAM" id="Phobius"/>
    </source>
</evidence>
<reference evidence="12 14" key="3">
    <citation type="journal article" name="Genome Announc.">
        <title>Complete Genome Sequence of Pseudomonas balearica DSM 6083T.</title>
        <authorList>
            <person name="Bennasar-Figueras A."/>
            <person name="Salva-Serra F."/>
            <person name="Jaen-Luchoro D."/>
            <person name="Segui C."/>
            <person name="Aliaga F."/>
            <person name="Busquets A."/>
            <person name="Gomila M."/>
            <person name="Moore E.R."/>
            <person name="Lalucat J."/>
        </authorList>
    </citation>
    <scope>NUCLEOTIDE SEQUENCE [LARGE SCALE GENOMIC DNA]</scope>
    <source>
        <strain evidence="14">DSM 6083</strain>
        <strain evidence="12">DSM6083</strain>
    </source>
</reference>
<dbReference type="EMBL" id="FNHO01000005">
    <property type="protein sequence ID" value="SDM49945.1"/>
    <property type="molecule type" value="Genomic_DNA"/>
</dbReference>
<feature type="region of interest" description="Disordered" evidence="9">
    <location>
        <begin position="154"/>
        <end position="207"/>
    </location>
</feature>
<evidence type="ECO:0000256" key="8">
    <source>
        <dbReference type="ARBA" id="ARBA00023136"/>
    </source>
</evidence>
<accession>A0A8D3Y1K8</accession>
<evidence type="ECO:0000256" key="6">
    <source>
        <dbReference type="ARBA" id="ARBA00022927"/>
    </source>
</evidence>
<dbReference type="KEGG" id="pbm:CL52_11635"/>
<evidence type="ECO:0000256" key="7">
    <source>
        <dbReference type="ARBA" id="ARBA00022989"/>
    </source>
</evidence>
<protein>
    <submittedName>
        <fullName evidence="13">General secretion pathway protein C</fullName>
    </submittedName>
    <submittedName>
        <fullName evidence="12">Secretion protein</fullName>
    </submittedName>
</protein>
<evidence type="ECO:0000259" key="11">
    <source>
        <dbReference type="Pfam" id="PF11356"/>
    </source>
</evidence>
<evidence type="ECO:0000313" key="12">
    <source>
        <dbReference type="EMBL" id="AJE15651.1"/>
    </source>
</evidence>
<dbReference type="GO" id="GO:0005886">
    <property type="term" value="C:plasma membrane"/>
    <property type="evidence" value="ECO:0007669"/>
    <property type="project" value="UniProtKB-SubCell"/>
</dbReference>
<keyword evidence="15" id="KW-1185">Reference proteome</keyword>
<dbReference type="RefSeq" id="WP_043220696.1">
    <property type="nucleotide sequence ID" value="NZ_CP007511.1"/>
</dbReference>
<keyword evidence="6" id="KW-0653">Protein transport</keyword>
<evidence type="ECO:0000256" key="5">
    <source>
        <dbReference type="ARBA" id="ARBA00022692"/>
    </source>
</evidence>
<dbReference type="Proteomes" id="UP000182276">
    <property type="component" value="Unassembled WGS sequence"/>
</dbReference>